<feature type="transmembrane region" description="Helical" evidence="1">
    <location>
        <begin position="70"/>
        <end position="90"/>
    </location>
</feature>
<reference evidence="4" key="1">
    <citation type="submission" date="2016-10" db="EMBL/GenBank/DDBJ databases">
        <authorList>
            <person name="Varghese N."/>
            <person name="Submissions S."/>
        </authorList>
    </citation>
    <scope>NUCLEOTIDE SEQUENCE [LARGE SCALE GENOMIC DNA]</scope>
    <source>
        <strain evidence="4">DSM 17908</strain>
    </source>
</reference>
<feature type="transmembrane region" description="Helical" evidence="1">
    <location>
        <begin position="99"/>
        <end position="119"/>
    </location>
</feature>
<dbReference type="OrthoDB" id="6594290at2"/>
<reference evidence="2 5" key="3">
    <citation type="journal article" date="2017" name="Nat. Microbiol.">
        <title>Natural product diversity associated with the nematode symbionts Photorhabdus and Xenorhabdus.</title>
        <authorList>
            <person name="Tobias N.J."/>
            <person name="Wolff H."/>
            <person name="Djahanschiri B."/>
            <person name="Grundmann F."/>
            <person name="Kronenwerth M."/>
            <person name="Shi Y.M."/>
            <person name="Simonyi S."/>
            <person name="Grun P."/>
            <person name="Shapiro-Ilan D."/>
            <person name="Pidot S.J."/>
            <person name="Stinear T.P."/>
            <person name="Ebersberger I."/>
            <person name="Bode H.B."/>
        </authorList>
    </citation>
    <scope>NUCLEOTIDE SEQUENCE [LARGE SCALE GENOMIC DNA]</scope>
    <source>
        <strain evidence="2 5">DSM 17908</strain>
    </source>
</reference>
<organism evidence="3 4">
    <name type="scientific">Xenorhabdus mauleonii</name>
    <dbReference type="NCBI Taxonomy" id="351675"/>
    <lineage>
        <taxon>Bacteria</taxon>
        <taxon>Pseudomonadati</taxon>
        <taxon>Pseudomonadota</taxon>
        <taxon>Gammaproteobacteria</taxon>
        <taxon>Enterobacterales</taxon>
        <taxon>Morganellaceae</taxon>
        <taxon>Xenorhabdus</taxon>
    </lineage>
</organism>
<reference evidence="3" key="2">
    <citation type="submission" date="2016-10" db="EMBL/GenBank/DDBJ databases">
        <authorList>
            <person name="de Groot N.N."/>
        </authorList>
    </citation>
    <scope>NUCLEOTIDE SEQUENCE [LARGE SCALE GENOMIC DNA]</scope>
    <source>
        <strain evidence="3">DSM 17908</strain>
    </source>
</reference>
<accession>A0A1I3V5X4</accession>
<name>A0A1I3V5X4_9GAMM</name>
<keyword evidence="1" id="KW-0472">Membrane</keyword>
<sequence>MKIIKFTKNFLLFVSVKAILIAETARRYLLSAILSFVGLILSPVAKADGDLADMLKGVAKGADSATESVFSLSTFMGVCFILGGIISMIAKKNNSQIKVWYIALLFAAGAACITLDQIATRSQKQLGLTPVSIS</sequence>
<evidence type="ECO:0000256" key="1">
    <source>
        <dbReference type="SAM" id="Phobius"/>
    </source>
</evidence>
<keyword evidence="1" id="KW-0812">Transmembrane</keyword>
<dbReference type="Pfam" id="PF20535">
    <property type="entry name" value="DUF6750"/>
    <property type="match status" value="1"/>
</dbReference>
<dbReference type="EMBL" id="FORG01000019">
    <property type="protein sequence ID" value="SFJ90313.1"/>
    <property type="molecule type" value="Genomic_DNA"/>
</dbReference>
<evidence type="ECO:0008006" key="6">
    <source>
        <dbReference type="Google" id="ProtNLM"/>
    </source>
</evidence>
<evidence type="ECO:0000313" key="3">
    <source>
        <dbReference type="EMBL" id="SFJ90313.1"/>
    </source>
</evidence>
<keyword evidence="1" id="KW-1133">Transmembrane helix</keyword>
<evidence type="ECO:0000313" key="2">
    <source>
        <dbReference type="EMBL" id="PHM37631.1"/>
    </source>
</evidence>
<dbReference type="STRING" id="351675.SAMN05421680_11953"/>
<dbReference type="InterPro" id="IPR046638">
    <property type="entry name" value="DUF6750"/>
</dbReference>
<keyword evidence="5" id="KW-1185">Reference proteome</keyword>
<dbReference type="AlphaFoldDB" id="A0A1I3V5X4"/>
<evidence type="ECO:0000313" key="5">
    <source>
        <dbReference type="Proteomes" id="UP000224607"/>
    </source>
</evidence>
<dbReference type="Proteomes" id="UP000224607">
    <property type="component" value="Unassembled WGS sequence"/>
</dbReference>
<gene>
    <name evidence="3" type="ORF">SAMN05421680_11953</name>
    <name evidence="2" type="ORF">Xmau_03849</name>
</gene>
<protein>
    <recommendedName>
        <fullName evidence="6">Conjugal transfer protein TraR</fullName>
    </recommendedName>
</protein>
<dbReference type="RefSeq" id="WP_092512808.1">
    <property type="nucleotide sequence ID" value="NZ_CAWNQB010000013.1"/>
</dbReference>
<dbReference type="Proteomes" id="UP000198919">
    <property type="component" value="Unassembled WGS sequence"/>
</dbReference>
<dbReference type="EMBL" id="NITY01000020">
    <property type="protein sequence ID" value="PHM37631.1"/>
    <property type="molecule type" value="Genomic_DNA"/>
</dbReference>
<evidence type="ECO:0000313" key="4">
    <source>
        <dbReference type="Proteomes" id="UP000198919"/>
    </source>
</evidence>
<proteinExistence type="predicted"/>